<dbReference type="AlphaFoldDB" id="A0A1F5SVX5"/>
<evidence type="ECO:0000259" key="4">
    <source>
        <dbReference type="SMART" id="SM00563"/>
    </source>
</evidence>
<evidence type="ECO:0000313" key="5">
    <source>
        <dbReference type="EMBL" id="OGF30887.1"/>
    </source>
</evidence>
<dbReference type="EMBL" id="MFGJ01000008">
    <property type="protein sequence ID" value="OGF30887.1"/>
    <property type="molecule type" value="Genomic_DNA"/>
</dbReference>
<dbReference type="InterPro" id="IPR006385">
    <property type="entry name" value="HAD_hydro_SerB1"/>
</dbReference>
<dbReference type="GO" id="GO:0006654">
    <property type="term" value="P:phosphatidic acid biosynthetic process"/>
    <property type="evidence" value="ECO:0007669"/>
    <property type="project" value="TreeGrafter"/>
</dbReference>
<name>A0A1F5SVX5_9BACT</name>
<gene>
    <name evidence="5" type="ORF">A2478_00345</name>
</gene>
<keyword evidence="3" id="KW-1133">Transmembrane helix</keyword>
<keyword evidence="3" id="KW-0812">Transmembrane</keyword>
<dbReference type="InterPro" id="IPR002123">
    <property type="entry name" value="Plipid/glycerol_acylTrfase"/>
</dbReference>
<dbReference type="NCBIfam" id="TIGR01488">
    <property type="entry name" value="HAD-SF-IB"/>
    <property type="match status" value="1"/>
</dbReference>
<evidence type="ECO:0000256" key="1">
    <source>
        <dbReference type="ARBA" id="ARBA00022679"/>
    </source>
</evidence>
<sequence>MKKNKFNRGRFHYFSLFFFIGGFIAVLLPALLLFEKLLEKENRSSLWRSAAVFIIKASFNLQLIKINPKYLENTHKSESVIYAPNHPSELDGFILLTILGSKAVLFVAPFDQFPTILRFWLRKMDAVSVMRDSVDKARYNDALDPEQAINKAINLIKKGNSLIIFPEGHIEMLHVLHYFHTGAARISLGSHTPIIPVAISNADKVIPKHHHLYPGTVTVSFGLPLQIPKTNKQSNNLPKKQVKSINHLLENKIIEMLPNRYMPPYYFEKKQQAIGAFVDIDNTIYNGYSQQQLVKELFKMHKVHANDAFKIFYWLFLEKVGQMPHKKLMEKSLWVLHGWDVAELDHTVEKTFNKNLIKNIQYGLLPTLIDHTKTGHTVVFVSEVIHPLANQFKTLIHARATLDTKITTKANIYTGKVEKLCYKEEKANLIQKFADKHHIDLSRSYAYADSSSDIPFLKLIKHVTAVNPDEMLTRTARRNLWTIMEDAS</sequence>
<protein>
    <recommendedName>
        <fullName evidence="4">Phospholipid/glycerol acyltransferase domain-containing protein</fullName>
    </recommendedName>
</protein>
<dbReference type="Pfam" id="PF01553">
    <property type="entry name" value="Acyltransferase"/>
    <property type="match status" value="1"/>
</dbReference>
<dbReference type="SUPFAM" id="SSF69593">
    <property type="entry name" value="Glycerol-3-phosphate (1)-acyltransferase"/>
    <property type="match status" value="1"/>
</dbReference>
<dbReference type="Gene3D" id="3.40.50.1000">
    <property type="entry name" value="HAD superfamily/HAD-like"/>
    <property type="match status" value="1"/>
</dbReference>
<keyword evidence="3" id="KW-0472">Membrane</keyword>
<reference evidence="5 6" key="1">
    <citation type="journal article" date="2016" name="Nat. Commun.">
        <title>Thousands of microbial genomes shed light on interconnected biogeochemical processes in an aquifer system.</title>
        <authorList>
            <person name="Anantharaman K."/>
            <person name="Brown C.T."/>
            <person name="Hug L.A."/>
            <person name="Sharon I."/>
            <person name="Castelle C.J."/>
            <person name="Probst A.J."/>
            <person name="Thomas B.C."/>
            <person name="Singh A."/>
            <person name="Wilkins M.J."/>
            <person name="Karaoz U."/>
            <person name="Brodie E.L."/>
            <person name="Williams K.H."/>
            <person name="Hubbard S.S."/>
            <person name="Banfield J.F."/>
        </authorList>
    </citation>
    <scope>NUCLEOTIDE SEQUENCE [LARGE SCALE GENOMIC DNA]</scope>
</reference>
<keyword evidence="1" id="KW-0808">Transferase</keyword>
<organism evidence="5 6">
    <name type="scientific">Candidatus Falkowbacteria bacterium RIFOXYC2_FULL_36_12</name>
    <dbReference type="NCBI Taxonomy" id="1798002"/>
    <lineage>
        <taxon>Bacteria</taxon>
        <taxon>Candidatus Falkowiibacteriota</taxon>
    </lineage>
</organism>
<dbReference type="SMART" id="SM00563">
    <property type="entry name" value="PlsC"/>
    <property type="match status" value="1"/>
</dbReference>
<evidence type="ECO:0000256" key="2">
    <source>
        <dbReference type="ARBA" id="ARBA00023315"/>
    </source>
</evidence>
<dbReference type="SUPFAM" id="SSF56784">
    <property type="entry name" value="HAD-like"/>
    <property type="match status" value="1"/>
</dbReference>
<dbReference type="PANTHER" id="PTHR10434:SF11">
    <property type="entry name" value="1-ACYL-SN-GLYCEROL-3-PHOSPHATE ACYLTRANSFERASE"/>
    <property type="match status" value="1"/>
</dbReference>
<dbReference type="GO" id="GO:0003841">
    <property type="term" value="F:1-acylglycerol-3-phosphate O-acyltransferase activity"/>
    <property type="evidence" value="ECO:0007669"/>
    <property type="project" value="TreeGrafter"/>
</dbReference>
<proteinExistence type="predicted"/>
<dbReference type="Pfam" id="PF12710">
    <property type="entry name" value="HAD"/>
    <property type="match status" value="1"/>
</dbReference>
<evidence type="ECO:0000256" key="3">
    <source>
        <dbReference type="SAM" id="Phobius"/>
    </source>
</evidence>
<dbReference type="PANTHER" id="PTHR10434">
    <property type="entry name" value="1-ACYL-SN-GLYCEROL-3-PHOSPHATE ACYLTRANSFERASE"/>
    <property type="match status" value="1"/>
</dbReference>
<dbReference type="InterPro" id="IPR023214">
    <property type="entry name" value="HAD_sf"/>
</dbReference>
<dbReference type="Gene3D" id="1.20.1440.100">
    <property type="entry name" value="SG protein - dephosphorylation function"/>
    <property type="match status" value="1"/>
</dbReference>
<dbReference type="InterPro" id="IPR036412">
    <property type="entry name" value="HAD-like_sf"/>
</dbReference>
<feature type="transmembrane region" description="Helical" evidence="3">
    <location>
        <begin position="12"/>
        <end position="34"/>
    </location>
</feature>
<accession>A0A1F5SVX5</accession>
<keyword evidence="2" id="KW-0012">Acyltransferase</keyword>
<feature type="domain" description="Phospholipid/glycerol acyltransferase" evidence="4">
    <location>
        <begin position="80"/>
        <end position="202"/>
    </location>
</feature>
<dbReference type="STRING" id="1798002.A2478_00345"/>
<dbReference type="Proteomes" id="UP000179001">
    <property type="component" value="Unassembled WGS sequence"/>
</dbReference>
<evidence type="ECO:0000313" key="6">
    <source>
        <dbReference type="Proteomes" id="UP000179001"/>
    </source>
</evidence>
<dbReference type="CDD" id="cd07989">
    <property type="entry name" value="LPLAT_AGPAT-like"/>
    <property type="match status" value="1"/>
</dbReference>
<dbReference type="NCBIfam" id="TIGR01490">
    <property type="entry name" value="HAD-SF-IB-hyp1"/>
    <property type="match status" value="1"/>
</dbReference>
<comment type="caution">
    <text evidence="5">The sequence shown here is derived from an EMBL/GenBank/DDBJ whole genome shotgun (WGS) entry which is preliminary data.</text>
</comment>